<keyword evidence="3" id="KW-1185">Reference proteome</keyword>
<dbReference type="EMBL" id="AUBJ02000001">
    <property type="protein sequence ID" value="MCP2332355.1"/>
    <property type="molecule type" value="Genomic_DNA"/>
</dbReference>
<accession>A0ABT1JIL8</accession>
<proteinExistence type="predicted"/>
<evidence type="ECO:0000313" key="2">
    <source>
        <dbReference type="EMBL" id="MCP2332355.1"/>
    </source>
</evidence>
<feature type="compositionally biased region" description="Basic and acidic residues" evidence="1">
    <location>
        <begin position="1"/>
        <end position="19"/>
    </location>
</feature>
<comment type="caution">
    <text evidence="2">The sequence shown here is derived from an EMBL/GenBank/DDBJ whole genome shotgun (WGS) entry which is preliminary data.</text>
</comment>
<sequence>MEDAHPRKNDVVPDRRSDDPALDAATSGWGTTLRYALLLLVRRGSVGLGALLLLDFAHRSGVL</sequence>
<evidence type="ECO:0000256" key="1">
    <source>
        <dbReference type="SAM" id="MobiDB-lite"/>
    </source>
</evidence>
<organism evidence="2 3">
    <name type="scientific">Actinoalloteichus caeruleus DSM 43889</name>
    <dbReference type="NCBI Taxonomy" id="1120930"/>
    <lineage>
        <taxon>Bacteria</taxon>
        <taxon>Bacillati</taxon>
        <taxon>Actinomycetota</taxon>
        <taxon>Actinomycetes</taxon>
        <taxon>Pseudonocardiales</taxon>
        <taxon>Pseudonocardiaceae</taxon>
        <taxon>Actinoalloteichus</taxon>
        <taxon>Actinoalloteichus cyanogriseus</taxon>
    </lineage>
</organism>
<gene>
    <name evidence="2" type="ORF">G443_002625</name>
</gene>
<feature type="region of interest" description="Disordered" evidence="1">
    <location>
        <begin position="1"/>
        <end position="26"/>
    </location>
</feature>
<evidence type="ECO:0000313" key="3">
    <source>
        <dbReference type="Proteomes" id="UP000791080"/>
    </source>
</evidence>
<reference evidence="2 3" key="1">
    <citation type="submission" date="2022-06" db="EMBL/GenBank/DDBJ databases">
        <title>Genomic Encyclopedia of Type Strains, Phase I: the one thousand microbial genomes (KMG-I) project.</title>
        <authorList>
            <person name="Kyrpides N."/>
        </authorList>
    </citation>
    <scope>NUCLEOTIDE SEQUENCE [LARGE SCALE GENOMIC DNA]</scope>
    <source>
        <strain evidence="2 3">DSM 43889</strain>
    </source>
</reference>
<dbReference type="RefSeq" id="WP_026417357.1">
    <property type="nucleotide sequence ID" value="NZ_AUBJ02000001.1"/>
</dbReference>
<protein>
    <submittedName>
        <fullName evidence="2">Uncharacterized protein</fullName>
    </submittedName>
</protein>
<name>A0ABT1JIL8_ACTCY</name>
<dbReference type="Proteomes" id="UP000791080">
    <property type="component" value="Unassembled WGS sequence"/>
</dbReference>